<dbReference type="NCBIfam" id="TIGR01479">
    <property type="entry name" value="GMP_PMI"/>
    <property type="match status" value="1"/>
</dbReference>
<accession>A0A840HR27</accession>
<dbReference type="Pfam" id="PF22640">
    <property type="entry name" value="ManC_GMP_beta-helix"/>
    <property type="match status" value="1"/>
</dbReference>
<keyword evidence="3 11" id="KW-0808">Transferase</keyword>
<evidence type="ECO:0000313" key="11">
    <source>
        <dbReference type="EMBL" id="MBB4640099.1"/>
    </source>
</evidence>
<dbReference type="RefSeq" id="WP_184473931.1">
    <property type="nucleotide sequence ID" value="NZ_JACHOV010000001.1"/>
</dbReference>
<dbReference type="SUPFAM" id="SSF159283">
    <property type="entry name" value="Guanosine diphospho-D-mannose pyrophosphorylase/mannose-6-phosphate isomerase linker domain"/>
    <property type="match status" value="1"/>
</dbReference>
<dbReference type="PANTHER" id="PTHR46390:SF1">
    <property type="entry name" value="MANNOSE-1-PHOSPHATE GUANYLYLTRANSFERASE"/>
    <property type="match status" value="1"/>
</dbReference>
<dbReference type="GO" id="GO:0004475">
    <property type="term" value="F:mannose-1-phosphate guanylyltransferase (GTP) activity"/>
    <property type="evidence" value="ECO:0007669"/>
    <property type="project" value="UniProtKB-EC"/>
</dbReference>
<evidence type="ECO:0000259" key="10">
    <source>
        <dbReference type="Pfam" id="PF22640"/>
    </source>
</evidence>
<evidence type="ECO:0000256" key="7">
    <source>
        <dbReference type="ARBA" id="ARBA00047343"/>
    </source>
</evidence>
<dbReference type="InterPro" id="IPR054566">
    <property type="entry name" value="ManC/GMP-like_b-helix"/>
</dbReference>
<evidence type="ECO:0000256" key="5">
    <source>
        <dbReference type="ARBA" id="ARBA00022741"/>
    </source>
</evidence>
<sequence>MTPAESHYPPIVPVILCGGSGTRLWPLSRPERPKQLLSLIDTDSMIQLTVKRTSGRPGFAPPIIVANARHADLIEAQVRESEESDARFILEPEGRNTAPAIALAALAVDNPAAPILVMPSDHVISDLEAFHDAIKQALPLAREKWLITFGITPTAPETGYGYIKMGDPLAPGVQEVERFVEKPHADKARAMIAQGEHVWNAGIFMFRADAYLAALEQYQPEIFRVVTQSVECGIKHGNRIVPNKDKFANCPSNSIDYAVMEKAGRVAVVPVSMGWSDIGSWDALHAINACDSNGNACRGEVLAIETSNCLIHSEGPRVSLVGVEDLIVVATGKDILILPRGRSQEVRKITEALEED</sequence>
<dbReference type="AlphaFoldDB" id="A0A840HR27"/>
<dbReference type="PANTHER" id="PTHR46390">
    <property type="entry name" value="MANNOSE-1-PHOSPHATE GUANYLYLTRANSFERASE"/>
    <property type="match status" value="1"/>
</dbReference>
<reference evidence="11 12" key="1">
    <citation type="submission" date="2020-08" db="EMBL/GenBank/DDBJ databases">
        <title>Genomic Encyclopedia of Type Strains, Phase IV (KMG-IV): sequencing the most valuable type-strain genomes for metagenomic binning, comparative biology and taxonomic classification.</title>
        <authorList>
            <person name="Goeker M."/>
        </authorList>
    </citation>
    <scope>NUCLEOTIDE SEQUENCE [LARGE SCALE GENOMIC DNA]</scope>
    <source>
        <strain evidence="11 12">DSM 7465</strain>
    </source>
</reference>
<evidence type="ECO:0000256" key="6">
    <source>
        <dbReference type="ARBA" id="ARBA00023134"/>
    </source>
</evidence>
<dbReference type="GO" id="GO:0000271">
    <property type="term" value="P:polysaccharide biosynthetic process"/>
    <property type="evidence" value="ECO:0007669"/>
    <property type="project" value="InterPro"/>
</dbReference>
<dbReference type="InterPro" id="IPR029044">
    <property type="entry name" value="Nucleotide-diphossugar_trans"/>
</dbReference>
<evidence type="ECO:0000256" key="8">
    <source>
        <dbReference type="RuleBase" id="RU004190"/>
    </source>
</evidence>
<feature type="domain" description="MannoseP isomerase/GMP-like beta-helix" evidence="10">
    <location>
        <begin position="299"/>
        <end position="353"/>
    </location>
</feature>
<keyword evidence="5" id="KW-0547">Nucleotide-binding</keyword>
<comment type="caution">
    <text evidence="11">The sequence shown here is derived from an EMBL/GenBank/DDBJ whole genome shotgun (WGS) entry which is preliminary data.</text>
</comment>
<dbReference type="GO" id="GO:0005525">
    <property type="term" value="F:GTP binding"/>
    <property type="evidence" value="ECO:0007669"/>
    <property type="project" value="UniProtKB-KW"/>
</dbReference>
<protein>
    <recommendedName>
        <fullName evidence="2">mannose-1-phosphate guanylyltransferase</fullName>
        <ecNumber evidence="2">2.7.7.13</ecNumber>
    </recommendedName>
</protein>
<dbReference type="CDD" id="cd02509">
    <property type="entry name" value="GDP-M1P_Guanylyltransferase"/>
    <property type="match status" value="1"/>
</dbReference>
<proteinExistence type="inferred from homology"/>
<dbReference type="EC" id="2.7.7.13" evidence="2"/>
<evidence type="ECO:0000256" key="3">
    <source>
        <dbReference type="ARBA" id="ARBA00022679"/>
    </source>
</evidence>
<evidence type="ECO:0000256" key="2">
    <source>
        <dbReference type="ARBA" id="ARBA00012387"/>
    </source>
</evidence>
<dbReference type="GO" id="GO:0016853">
    <property type="term" value="F:isomerase activity"/>
    <property type="evidence" value="ECO:0007669"/>
    <property type="project" value="UniProtKB-KW"/>
</dbReference>
<keyword evidence="11" id="KW-0413">Isomerase</keyword>
<evidence type="ECO:0000313" key="12">
    <source>
        <dbReference type="Proteomes" id="UP000575068"/>
    </source>
</evidence>
<gene>
    <name evidence="11" type="ORF">HNQ99_000379</name>
</gene>
<dbReference type="GO" id="GO:0009298">
    <property type="term" value="P:GDP-mannose biosynthetic process"/>
    <property type="evidence" value="ECO:0007669"/>
    <property type="project" value="TreeGrafter"/>
</dbReference>
<evidence type="ECO:0000259" key="9">
    <source>
        <dbReference type="Pfam" id="PF00483"/>
    </source>
</evidence>
<dbReference type="InterPro" id="IPR051161">
    <property type="entry name" value="Mannose-6P_isomerase_type2"/>
</dbReference>
<dbReference type="SUPFAM" id="SSF53448">
    <property type="entry name" value="Nucleotide-diphospho-sugar transferases"/>
    <property type="match status" value="1"/>
</dbReference>
<name>A0A840HR27_9SPHN</name>
<dbReference type="Pfam" id="PF00483">
    <property type="entry name" value="NTP_transferase"/>
    <property type="match status" value="1"/>
</dbReference>
<feature type="domain" description="Nucleotidyl transferase" evidence="9">
    <location>
        <begin position="13"/>
        <end position="289"/>
    </location>
</feature>
<keyword evidence="12" id="KW-1185">Reference proteome</keyword>
<comment type="catalytic activity">
    <reaction evidence="7">
        <text>alpha-D-mannose 1-phosphate + GTP + H(+) = GDP-alpha-D-mannose + diphosphate</text>
        <dbReference type="Rhea" id="RHEA:15229"/>
        <dbReference type="ChEBI" id="CHEBI:15378"/>
        <dbReference type="ChEBI" id="CHEBI:33019"/>
        <dbReference type="ChEBI" id="CHEBI:37565"/>
        <dbReference type="ChEBI" id="CHEBI:57527"/>
        <dbReference type="ChEBI" id="CHEBI:58409"/>
        <dbReference type="EC" id="2.7.7.13"/>
    </reaction>
</comment>
<dbReference type="InterPro" id="IPR005835">
    <property type="entry name" value="NTP_transferase_dom"/>
</dbReference>
<evidence type="ECO:0000256" key="4">
    <source>
        <dbReference type="ARBA" id="ARBA00022695"/>
    </source>
</evidence>
<keyword evidence="4 11" id="KW-0548">Nucleotidyltransferase</keyword>
<organism evidence="11 12">
    <name type="scientific">Rhizorhapis suberifaciens</name>
    <name type="common">corky root of lettuce</name>
    <dbReference type="NCBI Taxonomy" id="13656"/>
    <lineage>
        <taxon>Bacteria</taxon>
        <taxon>Pseudomonadati</taxon>
        <taxon>Pseudomonadota</taxon>
        <taxon>Alphaproteobacteria</taxon>
        <taxon>Sphingomonadales</taxon>
        <taxon>Sphingomonadaceae</taxon>
        <taxon>Rhizorhapis</taxon>
    </lineage>
</organism>
<dbReference type="InterPro" id="IPR006375">
    <property type="entry name" value="Man1P_GuaTrfase/Man6P_Isoase"/>
</dbReference>
<comment type="similarity">
    <text evidence="1 8">Belongs to the mannose-6-phosphate isomerase type 2 family.</text>
</comment>
<keyword evidence="6" id="KW-0342">GTP-binding</keyword>
<dbReference type="Gene3D" id="3.90.550.10">
    <property type="entry name" value="Spore Coat Polysaccharide Biosynthesis Protein SpsA, Chain A"/>
    <property type="match status" value="1"/>
</dbReference>
<dbReference type="Proteomes" id="UP000575068">
    <property type="component" value="Unassembled WGS sequence"/>
</dbReference>
<evidence type="ECO:0000256" key="1">
    <source>
        <dbReference type="ARBA" id="ARBA00006115"/>
    </source>
</evidence>
<dbReference type="FunFam" id="3.90.550.10:FF:000046">
    <property type="entry name" value="Mannose-1-phosphate guanylyltransferase (GDP)"/>
    <property type="match status" value="1"/>
</dbReference>
<dbReference type="EMBL" id="JACHOV010000001">
    <property type="protein sequence ID" value="MBB4640099.1"/>
    <property type="molecule type" value="Genomic_DNA"/>
</dbReference>
<dbReference type="InterPro" id="IPR049577">
    <property type="entry name" value="GMPP_N"/>
</dbReference>